<keyword evidence="7" id="KW-0119">Carbohydrate metabolism</keyword>
<dbReference type="GO" id="GO:0000287">
    <property type="term" value="F:magnesium ion binding"/>
    <property type="evidence" value="ECO:0007669"/>
    <property type="project" value="InterPro"/>
</dbReference>
<evidence type="ECO:0000256" key="2">
    <source>
        <dbReference type="ARBA" id="ARBA00001946"/>
    </source>
</evidence>
<evidence type="ECO:0000256" key="8">
    <source>
        <dbReference type="ARBA" id="ARBA00022553"/>
    </source>
</evidence>
<evidence type="ECO:0000256" key="13">
    <source>
        <dbReference type="ARBA" id="ARBA00041398"/>
    </source>
</evidence>
<comment type="catalytic activity">
    <reaction evidence="1">
        <text>alpha-D-glucose 1-phosphate = alpha-D-glucose 6-phosphate</text>
        <dbReference type="Rhea" id="RHEA:23536"/>
        <dbReference type="ChEBI" id="CHEBI:58225"/>
        <dbReference type="ChEBI" id="CHEBI:58601"/>
        <dbReference type="EC" id="5.4.2.2"/>
    </reaction>
</comment>
<evidence type="ECO:0000256" key="3">
    <source>
        <dbReference type="ARBA" id="ARBA00005164"/>
    </source>
</evidence>
<evidence type="ECO:0000256" key="5">
    <source>
        <dbReference type="ARBA" id="ARBA00010231"/>
    </source>
</evidence>
<dbReference type="EC" id="5.4.2.2" evidence="6"/>
<dbReference type="SUPFAM" id="SSF55957">
    <property type="entry name" value="Phosphoglucomutase, C-terminal domain"/>
    <property type="match status" value="1"/>
</dbReference>
<dbReference type="GO" id="GO:0008973">
    <property type="term" value="F:phosphopentomutase activity"/>
    <property type="evidence" value="ECO:0007669"/>
    <property type="project" value="TreeGrafter"/>
</dbReference>
<feature type="domain" description="Alpha-D-phosphohexomutase alpha/beta/alpha" evidence="19">
    <location>
        <begin position="322"/>
        <end position="447"/>
    </location>
</feature>
<dbReference type="GO" id="GO:0006166">
    <property type="term" value="P:purine ribonucleoside salvage"/>
    <property type="evidence" value="ECO:0007669"/>
    <property type="project" value="TreeGrafter"/>
</dbReference>
<organism evidence="20 21">
    <name type="scientific">Baia soyae</name>
    <dbReference type="NCBI Taxonomy" id="1544746"/>
    <lineage>
        <taxon>Bacteria</taxon>
        <taxon>Bacillati</taxon>
        <taxon>Bacillota</taxon>
        <taxon>Bacilli</taxon>
        <taxon>Bacillales</taxon>
        <taxon>Thermoactinomycetaceae</taxon>
        <taxon>Baia</taxon>
    </lineage>
</organism>
<keyword evidence="10 15" id="KW-0460">Magnesium</keyword>
<dbReference type="InterPro" id="IPR005845">
    <property type="entry name" value="A-D-PHexomutase_a/b/a-II"/>
</dbReference>
<evidence type="ECO:0000256" key="11">
    <source>
        <dbReference type="ARBA" id="ARBA00023235"/>
    </source>
</evidence>
<comment type="pathway">
    <text evidence="4">Lipid metabolism.</text>
</comment>
<feature type="domain" description="Alpha-D-phosphohexomutase alpha/beta/alpha" evidence="17">
    <location>
        <begin position="43"/>
        <end position="179"/>
    </location>
</feature>
<keyword evidence="8" id="KW-0597">Phosphoprotein</keyword>
<dbReference type="GO" id="GO:0006006">
    <property type="term" value="P:glucose metabolic process"/>
    <property type="evidence" value="ECO:0007669"/>
    <property type="project" value="UniProtKB-KW"/>
</dbReference>
<dbReference type="Pfam" id="PF02878">
    <property type="entry name" value="PGM_PMM_I"/>
    <property type="match status" value="1"/>
</dbReference>
<gene>
    <name evidence="20" type="ORF">EDD57_14910</name>
</gene>
<evidence type="ECO:0000256" key="10">
    <source>
        <dbReference type="ARBA" id="ARBA00022842"/>
    </source>
</evidence>
<reference evidence="20 21" key="1">
    <citation type="submission" date="2019-03" db="EMBL/GenBank/DDBJ databases">
        <title>Genomic Encyclopedia of Type Strains, Phase IV (KMG-IV): sequencing the most valuable type-strain genomes for metagenomic binning, comparative biology and taxonomic classification.</title>
        <authorList>
            <person name="Goeker M."/>
        </authorList>
    </citation>
    <scope>NUCLEOTIDE SEQUENCE [LARGE SCALE GENOMIC DNA]</scope>
    <source>
        <strain evidence="20 21">DSM 46831</strain>
    </source>
</reference>
<feature type="domain" description="Alpha-D-phosphohexomutase C-terminal" evidence="16">
    <location>
        <begin position="495"/>
        <end position="547"/>
    </location>
</feature>
<keyword evidence="11" id="KW-0413">Isomerase</keyword>
<keyword evidence="7" id="KW-0313">Glucose metabolism</keyword>
<accession>A0A4V6NRN0</accession>
<evidence type="ECO:0000313" key="20">
    <source>
        <dbReference type="EMBL" id="TCP63566.1"/>
    </source>
</evidence>
<sequence>MNYLDLYHHWLSFGGLNSVLKEELEQIQEHELEIQERFSQSLSFGTAGIRGIIGAGTNRMNIYTVRKLAQGLGEWLHHENLSEKGVAIGYDTRHCSVEFAGEVAKVLLHHGVKVYLFEQICPSPELSFAVRYYEAAAGIMVTASHNPPNYNGIKVYGADGAQISPLITSKILDNISRISDEFMIPVADLSEAEKDGALVWLGSEIDQAYYENVASLAFQDKEQNKQFRIVYSPLHGTGRLPIESVLSQKGFEHVFVVPEQADPDPNFSTVKSPNPEDPASFELAIAYANEQKADLVLVTDPDADRIGIAIRDENDQFVHLTGNQIGALLLFYLLSQRLERGELPANGALVKSIVSSDLGESIASHFGVTTQNTLTGFRYIGEFIQKWKQTGEHAFLFGYEESYGYLIGDFCRDKDATQACLLLAELGAYYQKQGMQIYQVLDTIYKKFGYFQETQISITLEGLEGSKQLKEIMIRTRRNPPSQVAGIAVRSIQDYLQGVEGFPKADVLKFLLEDGSWFAIRPSGTEPKMKCYVGVRGSSSTEAEEKKRALKEDLASWLEF</sequence>
<dbReference type="PANTHER" id="PTHR45745:SF1">
    <property type="entry name" value="PHOSPHOGLUCOMUTASE 2B-RELATED"/>
    <property type="match status" value="1"/>
</dbReference>
<evidence type="ECO:0000259" key="16">
    <source>
        <dbReference type="Pfam" id="PF00408"/>
    </source>
</evidence>
<dbReference type="PANTHER" id="PTHR45745">
    <property type="entry name" value="PHOSPHOMANNOMUTASE 45A"/>
    <property type="match status" value="1"/>
</dbReference>
<dbReference type="InterPro" id="IPR036900">
    <property type="entry name" value="A-D-PHexomutase_C_sf"/>
</dbReference>
<comment type="pathway">
    <text evidence="3">Glycolipid metabolism; diglucosyl-diacylglycerol biosynthesis.</text>
</comment>
<evidence type="ECO:0000256" key="9">
    <source>
        <dbReference type="ARBA" id="ARBA00022723"/>
    </source>
</evidence>
<dbReference type="SUPFAM" id="SSF53738">
    <property type="entry name" value="Phosphoglucomutase, first 3 domains"/>
    <property type="match status" value="3"/>
</dbReference>
<evidence type="ECO:0000256" key="1">
    <source>
        <dbReference type="ARBA" id="ARBA00000443"/>
    </source>
</evidence>
<comment type="caution">
    <text evidence="20">The sequence shown here is derived from an EMBL/GenBank/DDBJ whole genome shotgun (WGS) entry which is preliminary data.</text>
</comment>
<evidence type="ECO:0000256" key="6">
    <source>
        <dbReference type="ARBA" id="ARBA00012728"/>
    </source>
</evidence>
<dbReference type="OrthoDB" id="9806956at2"/>
<dbReference type="Gene3D" id="3.40.120.10">
    <property type="entry name" value="Alpha-D-Glucose-1,6-Bisphosphate, subunit A, domain 3"/>
    <property type="match status" value="3"/>
</dbReference>
<evidence type="ECO:0000256" key="12">
    <source>
        <dbReference type="ARBA" id="ARBA00039995"/>
    </source>
</evidence>
<dbReference type="Pfam" id="PF02879">
    <property type="entry name" value="PGM_PMM_II"/>
    <property type="match status" value="1"/>
</dbReference>
<keyword evidence="9 15" id="KW-0479">Metal-binding</keyword>
<dbReference type="PRINTS" id="PR00509">
    <property type="entry name" value="PGMPMM"/>
</dbReference>
<comment type="cofactor">
    <cofactor evidence="2">
        <name>Mg(2+)</name>
        <dbReference type="ChEBI" id="CHEBI:18420"/>
    </cofactor>
</comment>
<dbReference type="Pfam" id="PF00408">
    <property type="entry name" value="PGM_PMM_IV"/>
    <property type="match status" value="1"/>
</dbReference>
<dbReference type="InterPro" id="IPR005841">
    <property type="entry name" value="Alpha-D-phosphohexomutase_SF"/>
</dbReference>
<evidence type="ECO:0000256" key="14">
    <source>
        <dbReference type="ARBA" id="ARBA00041467"/>
    </source>
</evidence>
<keyword evidence="21" id="KW-1185">Reference proteome</keyword>
<evidence type="ECO:0000259" key="17">
    <source>
        <dbReference type="Pfam" id="PF02878"/>
    </source>
</evidence>
<dbReference type="GO" id="GO:0004614">
    <property type="term" value="F:phosphoglucomutase activity"/>
    <property type="evidence" value="ECO:0007669"/>
    <property type="project" value="UniProtKB-EC"/>
</dbReference>
<dbReference type="Pfam" id="PF02880">
    <property type="entry name" value="PGM_PMM_III"/>
    <property type="match status" value="1"/>
</dbReference>
<evidence type="ECO:0000256" key="7">
    <source>
        <dbReference type="ARBA" id="ARBA00022526"/>
    </source>
</evidence>
<dbReference type="EMBL" id="SLXV01000049">
    <property type="protein sequence ID" value="TCP63566.1"/>
    <property type="molecule type" value="Genomic_DNA"/>
</dbReference>
<name>A0A4V6NRN0_9BACL</name>
<dbReference type="AlphaFoldDB" id="A0A4V6NRN0"/>
<dbReference type="RefSeq" id="WP_131849778.1">
    <property type="nucleotide sequence ID" value="NZ_SLXV01000049.1"/>
</dbReference>
<proteinExistence type="inferred from homology"/>
<dbReference type="PROSITE" id="PS00710">
    <property type="entry name" value="PGM_PMM"/>
    <property type="match status" value="1"/>
</dbReference>
<dbReference type="InterPro" id="IPR005846">
    <property type="entry name" value="A-D-PHexomutase_a/b/a-III"/>
</dbReference>
<dbReference type="InterPro" id="IPR005843">
    <property type="entry name" value="A-D-PHexomutase_C"/>
</dbReference>
<feature type="domain" description="Alpha-D-phosphohexomutase alpha/beta/alpha" evidence="18">
    <location>
        <begin position="208"/>
        <end position="313"/>
    </location>
</feature>
<comment type="similarity">
    <text evidence="5 15">Belongs to the phosphohexose mutase family.</text>
</comment>
<evidence type="ECO:0000313" key="21">
    <source>
        <dbReference type="Proteomes" id="UP000294746"/>
    </source>
</evidence>
<dbReference type="InterPro" id="IPR005844">
    <property type="entry name" value="A-D-PHexomutase_a/b/a-I"/>
</dbReference>
<evidence type="ECO:0000259" key="18">
    <source>
        <dbReference type="Pfam" id="PF02879"/>
    </source>
</evidence>
<evidence type="ECO:0000256" key="15">
    <source>
        <dbReference type="RuleBase" id="RU004326"/>
    </source>
</evidence>
<evidence type="ECO:0000259" key="19">
    <source>
        <dbReference type="Pfam" id="PF02880"/>
    </source>
</evidence>
<dbReference type="Gene3D" id="3.30.310.50">
    <property type="entry name" value="Alpha-D-phosphohexomutase, C-terminal domain"/>
    <property type="match status" value="1"/>
</dbReference>
<dbReference type="CDD" id="cd05799">
    <property type="entry name" value="PGM2"/>
    <property type="match status" value="1"/>
</dbReference>
<dbReference type="InterPro" id="IPR016055">
    <property type="entry name" value="A-D-PHexomutase_a/b/a-I/II/III"/>
</dbReference>
<protein>
    <recommendedName>
        <fullName evidence="12">Phosphoglucomutase</fullName>
        <ecNumber evidence="6">5.4.2.2</ecNumber>
    </recommendedName>
    <alternativeName>
        <fullName evidence="14">Alpha-phosphoglucomutase</fullName>
    </alternativeName>
    <alternativeName>
        <fullName evidence="13">Glucose phosphomutase</fullName>
    </alternativeName>
</protein>
<dbReference type="InterPro" id="IPR016066">
    <property type="entry name" value="A-D-PHexomutase_CS"/>
</dbReference>
<evidence type="ECO:0000256" key="4">
    <source>
        <dbReference type="ARBA" id="ARBA00005189"/>
    </source>
</evidence>
<dbReference type="Proteomes" id="UP000294746">
    <property type="component" value="Unassembled WGS sequence"/>
</dbReference>